<name>B9JPT7_RHIR8</name>
<dbReference type="KEGG" id="ara:Arad_12085"/>
<organism evidence="2 3">
    <name type="scientific">Rhizobium rhizogenes (strain K84 / ATCC BAA-868)</name>
    <name type="common">Agrobacterium radiobacter</name>
    <dbReference type="NCBI Taxonomy" id="311403"/>
    <lineage>
        <taxon>Bacteria</taxon>
        <taxon>Pseudomonadati</taxon>
        <taxon>Pseudomonadota</taxon>
        <taxon>Alphaproteobacteria</taxon>
        <taxon>Hyphomicrobiales</taxon>
        <taxon>Rhizobiaceae</taxon>
        <taxon>Rhizobium/Agrobacterium group</taxon>
        <taxon>Rhizobium</taxon>
    </lineage>
</organism>
<accession>B9JPT7</accession>
<evidence type="ECO:0000313" key="3">
    <source>
        <dbReference type="Proteomes" id="UP000001600"/>
    </source>
</evidence>
<dbReference type="HOGENOM" id="CLU_3163801_0_0_5"/>
<dbReference type="Proteomes" id="UP000001600">
    <property type="component" value="Plasmid pAtK84c"/>
</dbReference>
<gene>
    <name evidence="2" type="ordered locus">Arad_12085</name>
</gene>
<feature type="region of interest" description="Disordered" evidence="1">
    <location>
        <begin position="1"/>
        <end position="29"/>
    </location>
</feature>
<evidence type="ECO:0000313" key="2">
    <source>
        <dbReference type="EMBL" id="ACM31156.1"/>
    </source>
</evidence>
<reference evidence="2 3" key="1">
    <citation type="journal article" date="2009" name="J. Bacteriol.">
        <title>Genome sequences of three Agrobacterium biovars help elucidate the evolution of multichromosome genomes in bacteria.</title>
        <authorList>
            <person name="Slater S.C."/>
            <person name="Goldman B.S."/>
            <person name="Goodner B."/>
            <person name="Setubal J.C."/>
            <person name="Farrand S.K."/>
            <person name="Nester E.W."/>
            <person name="Burr T.J."/>
            <person name="Banta L."/>
            <person name="Dickerman A.W."/>
            <person name="Paulsen I."/>
            <person name="Otten L."/>
            <person name="Suen G."/>
            <person name="Welch R."/>
            <person name="Almeida N.F."/>
            <person name="Arnold F."/>
            <person name="Burton O.T."/>
            <person name="Du Z."/>
            <person name="Ewing A."/>
            <person name="Godsy E."/>
            <person name="Heisel S."/>
            <person name="Houmiel K.L."/>
            <person name="Jhaveri J."/>
            <person name="Lu J."/>
            <person name="Miller N.M."/>
            <person name="Norton S."/>
            <person name="Chen Q."/>
            <person name="Phoolcharoen W."/>
            <person name="Ohlin V."/>
            <person name="Ondrusek D."/>
            <person name="Pride N."/>
            <person name="Stricklin S.L."/>
            <person name="Sun J."/>
            <person name="Wheeler C."/>
            <person name="Wilson L."/>
            <person name="Zhu H."/>
            <person name="Wood D.W."/>
        </authorList>
    </citation>
    <scope>NUCLEOTIDE SEQUENCE [LARGE SCALE GENOMIC DNA]</scope>
    <source>
        <strain evidence="3">K84 / ATCC BAA-868</strain>
        <plasmid evidence="2 3">pAtK84c</plasmid>
    </source>
</reference>
<protein>
    <submittedName>
        <fullName evidence="2">Uncharacterized protein</fullName>
    </submittedName>
</protein>
<dbReference type="AlphaFoldDB" id="B9JPT7"/>
<sequence>MASGAGGTVQRLASETPSRGERDPSPPMAVKKKGIAKEYYYFSIIYR</sequence>
<keyword evidence="2" id="KW-0614">Plasmid</keyword>
<geneLocation type="plasmid" evidence="2 3">
    <name>pAtK84c</name>
</geneLocation>
<proteinExistence type="predicted"/>
<evidence type="ECO:0000256" key="1">
    <source>
        <dbReference type="SAM" id="MobiDB-lite"/>
    </source>
</evidence>
<dbReference type="EMBL" id="CP000631">
    <property type="protein sequence ID" value="ACM31156.1"/>
    <property type="molecule type" value="Genomic_DNA"/>
</dbReference>